<dbReference type="Pfam" id="PF22936">
    <property type="entry name" value="Pol_BBD"/>
    <property type="match status" value="1"/>
</dbReference>
<dbReference type="CDD" id="cd09272">
    <property type="entry name" value="RNase_HI_RT_Ty1"/>
    <property type="match status" value="1"/>
</dbReference>
<dbReference type="PANTHER" id="PTHR42648">
    <property type="entry name" value="TRANSPOSASE, PUTATIVE-RELATED"/>
    <property type="match status" value="1"/>
</dbReference>
<keyword evidence="3" id="KW-0645">Protease</keyword>
<dbReference type="GO" id="GO:0004190">
    <property type="term" value="F:aspartic-type endopeptidase activity"/>
    <property type="evidence" value="ECO:0007669"/>
    <property type="project" value="UniProtKB-KW"/>
</dbReference>
<proteinExistence type="predicted"/>
<name>A0A0C2WN23_AMAMK</name>
<dbReference type="GO" id="GO:0032196">
    <property type="term" value="P:transposition"/>
    <property type="evidence" value="ECO:0007669"/>
    <property type="project" value="UniProtKB-KW"/>
</dbReference>
<comment type="catalytic activity">
    <reaction evidence="9">
        <text>DNA(n) + a 2'-deoxyribonucleoside 5'-triphosphate = DNA(n+1) + diphosphate</text>
        <dbReference type="Rhea" id="RHEA:22508"/>
        <dbReference type="Rhea" id="RHEA-COMP:17339"/>
        <dbReference type="Rhea" id="RHEA-COMP:17340"/>
        <dbReference type="ChEBI" id="CHEBI:33019"/>
        <dbReference type="ChEBI" id="CHEBI:61560"/>
        <dbReference type="ChEBI" id="CHEBI:173112"/>
        <dbReference type="EC" id="2.7.7.7"/>
    </reaction>
</comment>
<feature type="domain" description="Integrase catalytic" evidence="11">
    <location>
        <begin position="547"/>
        <end position="716"/>
    </location>
</feature>
<dbReference type="GO" id="GO:0003964">
    <property type="term" value="F:RNA-directed DNA polymerase activity"/>
    <property type="evidence" value="ECO:0007669"/>
    <property type="project" value="UniProtKB-EC"/>
</dbReference>
<evidence type="ECO:0000313" key="12">
    <source>
        <dbReference type="EMBL" id="KIL57633.1"/>
    </source>
</evidence>
<dbReference type="InterPro" id="IPR036397">
    <property type="entry name" value="RNaseH_sf"/>
</dbReference>
<keyword evidence="7" id="KW-0694">RNA-binding</keyword>
<dbReference type="InterPro" id="IPR001584">
    <property type="entry name" value="Integrase_cat-core"/>
</dbReference>
<dbReference type="Pfam" id="PF14223">
    <property type="entry name" value="Retrotran_gag_2"/>
    <property type="match status" value="1"/>
</dbReference>
<dbReference type="GO" id="GO:0015074">
    <property type="term" value="P:DNA integration"/>
    <property type="evidence" value="ECO:0007669"/>
    <property type="project" value="InterPro"/>
</dbReference>
<feature type="region of interest" description="Disordered" evidence="10">
    <location>
        <begin position="946"/>
        <end position="973"/>
    </location>
</feature>
<evidence type="ECO:0000256" key="10">
    <source>
        <dbReference type="SAM" id="MobiDB-lite"/>
    </source>
</evidence>
<dbReference type="SUPFAM" id="SSF57756">
    <property type="entry name" value="Retrovirus zinc finger-like domains"/>
    <property type="match status" value="1"/>
</dbReference>
<feature type="region of interest" description="Disordered" evidence="10">
    <location>
        <begin position="233"/>
        <end position="291"/>
    </location>
</feature>
<evidence type="ECO:0000256" key="5">
    <source>
        <dbReference type="ARBA" id="ARBA00022750"/>
    </source>
</evidence>
<evidence type="ECO:0000256" key="1">
    <source>
        <dbReference type="ARBA" id="ARBA00022578"/>
    </source>
</evidence>
<keyword evidence="5" id="KW-0064">Aspartyl protease</keyword>
<feature type="compositionally biased region" description="Low complexity" evidence="10">
    <location>
        <begin position="1"/>
        <end position="15"/>
    </location>
</feature>
<keyword evidence="4" id="KW-0479">Metal-binding</keyword>
<evidence type="ECO:0000256" key="3">
    <source>
        <dbReference type="ARBA" id="ARBA00022670"/>
    </source>
</evidence>
<feature type="region of interest" description="Disordered" evidence="10">
    <location>
        <begin position="1"/>
        <end position="28"/>
    </location>
</feature>
<feature type="compositionally biased region" description="Basic and acidic residues" evidence="10">
    <location>
        <begin position="242"/>
        <end position="252"/>
    </location>
</feature>
<dbReference type="Gene3D" id="3.30.420.10">
    <property type="entry name" value="Ribonuclease H-like superfamily/Ribonuclease H"/>
    <property type="match status" value="1"/>
</dbReference>
<dbReference type="Pfam" id="PF07727">
    <property type="entry name" value="RVT_2"/>
    <property type="match status" value="1"/>
</dbReference>
<accession>A0A0C2WN23</accession>
<feature type="compositionally biased region" description="Polar residues" evidence="10">
    <location>
        <begin position="16"/>
        <end position="28"/>
    </location>
</feature>
<gene>
    <name evidence="12" type="ORF">M378DRAFT_16140</name>
</gene>
<feature type="compositionally biased region" description="Basic residues" evidence="10">
    <location>
        <begin position="253"/>
        <end position="263"/>
    </location>
</feature>
<feature type="compositionally biased region" description="Basic and acidic residues" evidence="10">
    <location>
        <begin position="885"/>
        <end position="894"/>
    </location>
</feature>
<dbReference type="InParanoid" id="A0A0C2WN23"/>
<dbReference type="GO" id="GO:0005634">
    <property type="term" value="C:nucleus"/>
    <property type="evidence" value="ECO:0007669"/>
    <property type="project" value="UniProtKB-ARBA"/>
</dbReference>
<dbReference type="GO" id="GO:0003723">
    <property type="term" value="F:RNA binding"/>
    <property type="evidence" value="ECO:0007669"/>
    <property type="project" value="UniProtKB-KW"/>
</dbReference>
<evidence type="ECO:0000259" key="11">
    <source>
        <dbReference type="PROSITE" id="PS50994"/>
    </source>
</evidence>
<keyword evidence="2" id="KW-0507">mRNA processing</keyword>
<evidence type="ECO:0000256" key="9">
    <source>
        <dbReference type="ARBA" id="ARBA00049244"/>
    </source>
</evidence>
<feature type="non-terminal residue" evidence="12">
    <location>
        <position position="1477"/>
    </location>
</feature>
<evidence type="ECO:0000256" key="8">
    <source>
        <dbReference type="ARBA" id="ARBA00048173"/>
    </source>
</evidence>
<dbReference type="InterPro" id="IPR036875">
    <property type="entry name" value="Znf_CCHC_sf"/>
</dbReference>
<dbReference type="InterPro" id="IPR043502">
    <property type="entry name" value="DNA/RNA_pol_sf"/>
</dbReference>
<dbReference type="HOGENOM" id="CLU_001650_5_0_1"/>
<dbReference type="OrthoDB" id="7691805at2759"/>
<keyword evidence="1" id="KW-0815">Transposition</keyword>
<evidence type="ECO:0000256" key="7">
    <source>
        <dbReference type="ARBA" id="ARBA00022884"/>
    </source>
</evidence>
<protein>
    <recommendedName>
        <fullName evidence="11">Integrase catalytic domain-containing protein</fullName>
    </recommendedName>
</protein>
<dbReference type="Proteomes" id="UP000054549">
    <property type="component" value="Unassembled WGS sequence"/>
</dbReference>
<evidence type="ECO:0000256" key="2">
    <source>
        <dbReference type="ARBA" id="ARBA00022664"/>
    </source>
</evidence>
<dbReference type="Pfam" id="PF13976">
    <property type="entry name" value="gag_pre-integrs"/>
    <property type="match status" value="1"/>
</dbReference>
<feature type="region of interest" description="Disordered" evidence="10">
    <location>
        <begin position="788"/>
        <end position="933"/>
    </location>
</feature>
<keyword evidence="13" id="KW-1185">Reference proteome</keyword>
<dbReference type="PANTHER" id="PTHR42648:SF28">
    <property type="entry name" value="TRANSPOSON-ENCODED PROTEIN WITH RIBONUCLEASE H-LIKE AND RETROVIRUS ZINC FINGER-LIKE DOMAINS"/>
    <property type="match status" value="1"/>
</dbReference>
<reference evidence="12 13" key="1">
    <citation type="submission" date="2014-04" db="EMBL/GenBank/DDBJ databases">
        <title>Evolutionary Origins and Diversification of the Mycorrhizal Mutualists.</title>
        <authorList>
            <consortium name="DOE Joint Genome Institute"/>
            <consortium name="Mycorrhizal Genomics Consortium"/>
            <person name="Kohler A."/>
            <person name="Kuo A."/>
            <person name="Nagy L.G."/>
            <person name="Floudas D."/>
            <person name="Copeland A."/>
            <person name="Barry K.W."/>
            <person name="Cichocki N."/>
            <person name="Veneault-Fourrey C."/>
            <person name="LaButti K."/>
            <person name="Lindquist E.A."/>
            <person name="Lipzen A."/>
            <person name="Lundell T."/>
            <person name="Morin E."/>
            <person name="Murat C."/>
            <person name="Riley R."/>
            <person name="Ohm R."/>
            <person name="Sun H."/>
            <person name="Tunlid A."/>
            <person name="Henrissat B."/>
            <person name="Grigoriev I.V."/>
            <person name="Hibbett D.S."/>
            <person name="Martin F."/>
        </authorList>
    </citation>
    <scope>NUCLEOTIDE SEQUENCE [LARGE SCALE GENOMIC DNA]</scope>
    <source>
        <strain evidence="12 13">Koide BX008</strain>
    </source>
</reference>
<dbReference type="GO" id="GO:0008270">
    <property type="term" value="F:zinc ion binding"/>
    <property type="evidence" value="ECO:0007669"/>
    <property type="project" value="InterPro"/>
</dbReference>
<dbReference type="InterPro" id="IPR025724">
    <property type="entry name" value="GAG-pre-integrase_dom"/>
</dbReference>
<dbReference type="STRING" id="946122.A0A0C2WN23"/>
<dbReference type="GO" id="GO:0006397">
    <property type="term" value="P:mRNA processing"/>
    <property type="evidence" value="ECO:0007669"/>
    <property type="project" value="UniProtKB-KW"/>
</dbReference>
<dbReference type="SUPFAM" id="SSF53098">
    <property type="entry name" value="Ribonuclease H-like"/>
    <property type="match status" value="1"/>
</dbReference>
<feature type="compositionally biased region" description="Acidic residues" evidence="10">
    <location>
        <begin position="813"/>
        <end position="837"/>
    </location>
</feature>
<dbReference type="EMBL" id="KN818363">
    <property type="protein sequence ID" value="KIL57633.1"/>
    <property type="molecule type" value="Genomic_DNA"/>
</dbReference>
<dbReference type="PROSITE" id="PS50994">
    <property type="entry name" value="INTEGRASE"/>
    <property type="match status" value="1"/>
</dbReference>
<feature type="compositionally biased region" description="Low complexity" evidence="10">
    <location>
        <begin position="901"/>
        <end position="915"/>
    </location>
</feature>
<feature type="compositionally biased region" description="Polar residues" evidence="10">
    <location>
        <begin position="843"/>
        <end position="867"/>
    </location>
</feature>
<sequence>MSSNPSTSQNQSTSTHAISGTSASQQNVAPASNRLYDIPSLENNGSNFQTWKFRIKMVLDIRGLWPVVEGTSACPQDIKSDDYTKWKRTDKEAKAQICLTLKDEPLNGVLHVETSKATWDKLCERYEGKGKQTIAYLIGELFRNTFSDESPLEPQLNAMRHKAHILSSLGLKLEDALVAISMVISLPESYSTLRTILMSTEDKLSPDSVVAQVLIEEKSRRNPAAQVALLARSGGRGYPQAKESKDAKDANKKKCSYCKKKGHTKEECRRLKNRQGKDSKPTGTSTEKKEGELTAKVAAIAEHPDGSEFLRLFVANALNERKSLLKRWLIDSGASSPMSSQRHWFHMYRDLSPPKKVWLGDERYILATGIGQLHLEMNLDNGQKCLTIIRSAYFVPDLSGNLISISYLTKRGYGVNFDEGGCCILNKKSGDLCGVAHEVDNLYILNATPIAPEHAYISHTTREITEESNLDSPALKAALVATVKKSKAGLHTWHRRLGHIAFNAIKKLFNQKMVKGMEINDDDAHESTCVPCLQGKQTRNDIPKESDTTHPRILYRIHSDVCGPMETQSRQGERYFLTFIDGNTHHVKVKLLHTKDETSAALKSYIERAEVETGERVNYFRSDGGGEYGSNELAAYFKSKGIHHEKTNAYTPQENGITEHMNRTIVEMARTLLKGADLPDSYWGFAVNYATYIINRSPTRTLKNNSTPFEAYTGNKPSVSHLRVFGCKAYVHVPDEKRQKLQAKTLECTHLGYSEHKKAYILVHRSSGRIVESRDVHFDEGELVEPSRVTIETEVSQDEGGTQLPTKNTEITPGDESDDSVDLGDLLDVESDDEDDYPASFEGSRTSGKTGHSSKQVIVPATTSNRSRGFVDEFRATPTPPTDSATRKTLERNQTHPRNMQNPSTSSNQPPSATSVEPRRSARIRKAPVRDDDDRYFITSYGSQNNLLLEGEESEEGGGDVGSTDTGIMEKSDTGVTPVTTTADEAANAAVLGDPLSYVDAMSQEDAAEWRKACEAELEMFKQLGVFEEVPRPRDRKIIGSKWVFKTKTGPDGQVEKYKARLVAQGFSQVEGIDYNETFAPVTKSNSIRLLLALAARHDWEIHQMDVKSAFLNGELEEEIYMKVPPGHKASADAVWRLKKALYGLKQASREWYKKLSAELKTLGFTRLQADHCVFYKNMDRHPPIIAVYVDDNMVLSDSLDLVTKTKSDLGSRFDMTDLGEVCWILNMEVTRNRQERTIRLSQSQYIEDILERHGMAECKPVHTPMDSKLKLEKLHAPEVNVKEYQRLIGSLMYAAIATRFDIATAVGMLSRHSQAPGKEHHIAVKRVFRYLRGASESDVLYDGKSPTTDPVIYTDADWAGDSSDRKSISGYTAILSGAAISWSSKKQSTVSLSSTEAEYIAAARGTQEATWIQTFLSEIGLPLKKPITLYVDNQSAIKLIQNPVAHDRTKHIDVKYHFIRDAQDKGLIKVEYCPTN</sequence>
<evidence type="ECO:0000256" key="6">
    <source>
        <dbReference type="ARBA" id="ARBA00022801"/>
    </source>
</evidence>
<dbReference type="Pfam" id="PF25597">
    <property type="entry name" value="SH3_retrovirus"/>
    <property type="match status" value="1"/>
</dbReference>
<dbReference type="SUPFAM" id="SSF56672">
    <property type="entry name" value="DNA/RNA polymerases"/>
    <property type="match status" value="1"/>
</dbReference>
<evidence type="ECO:0000313" key="13">
    <source>
        <dbReference type="Proteomes" id="UP000054549"/>
    </source>
</evidence>
<organism evidence="12 13">
    <name type="scientific">Amanita muscaria (strain Koide BX008)</name>
    <dbReference type="NCBI Taxonomy" id="946122"/>
    <lineage>
        <taxon>Eukaryota</taxon>
        <taxon>Fungi</taxon>
        <taxon>Dikarya</taxon>
        <taxon>Basidiomycota</taxon>
        <taxon>Agaricomycotina</taxon>
        <taxon>Agaricomycetes</taxon>
        <taxon>Agaricomycetidae</taxon>
        <taxon>Agaricales</taxon>
        <taxon>Pluteineae</taxon>
        <taxon>Amanitaceae</taxon>
        <taxon>Amanita</taxon>
    </lineage>
</organism>
<feature type="compositionally biased region" description="Polar residues" evidence="10">
    <location>
        <begin position="799"/>
        <end position="811"/>
    </location>
</feature>
<comment type="catalytic activity">
    <reaction evidence="8">
        <text>DNA(n) + a 2'-deoxyribonucleoside 5'-triphosphate = DNA(n+1) + diphosphate</text>
        <dbReference type="Rhea" id="RHEA:22508"/>
        <dbReference type="Rhea" id="RHEA-COMP:17339"/>
        <dbReference type="Rhea" id="RHEA-COMP:17340"/>
        <dbReference type="ChEBI" id="CHEBI:33019"/>
        <dbReference type="ChEBI" id="CHEBI:61560"/>
        <dbReference type="ChEBI" id="CHEBI:173112"/>
        <dbReference type="EC" id="2.7.7.49"/>
    </reaction>
</comment>
<dbReference type="InterPro" id="IPR054722">
    <property type="entry name" value="PolX-like_BBD"/>
</dbReference>
<dbReference type="InterPro" id="IPR057670">
    <property type="entry name" value="SH3_retrovirus"/>
</dbReference>
<dbReference type="GO" id="GO:0006508">
    <property type="term" value="P:proteolysis"/>
    <property type="evidence" value="ECO:0007669"/>
    <property type="project" value="UniProtKB-KW"/>
</dbReference>
<dbReference type="GO" id="GO:0003887">
    <property type="term" value="F:DNA-directed DNA polymerase activity"/>
    <property type="evidence" value="ECO:0007669"/>
    <property type="project" value="UniProtKB-EC"/>
</dbReference>
<feature type="compositionally biased region" description="Basic and acidic residues" evidence="10">
    <location>
        <begin position="264"/>
        <end position="291"/>
    </location>
</feature>
<evidence type="ECO:0000256" key="4">
    <source>
        <dbReference type="ARBA" id="ARBA00022723"/>
    </source>
</evidence>
<dbReference type="InterPro" id="IPR012337">
    <property type="entry name" value="RNaseH-like_sf"/>
</dbReference>
<dbReference type="InterPro" id="IPR039537">
    <property type="entry name" value="Retrotran_Ty1/copia-like"/>
</dbReference>
<keyword evidence="6" id="KW-0378">Hydrolase</keyword>
<dbReference type="InterPro" id="IPR013103">
    <property type="entry name" value="RVT_2"/>
</dbReference>